<protein>
    <recommendedName>
        <fullName evidence="2">PDZ domain-containing protein</fullName>
    </recommendedName>
</protein>
<sequence>MKKNVIQDAENRENVSFYQWDTPGKKCTKKKTQQKKPISHPTLKITEVAPQLTPLSEHVKNENLRRDAIIGQGYAKRCKELAATNLSFSFKFECQGFLGFKIILARGKRSSRRRVIVDETFDYCEAYSKLRPNDEIIAVDGDLLIDMDPEAFSHLVKRLRSIRPLTLTFAYGEGRDLAFKRQNECRAREASVIEEHVDFRAPIELTQNYTPSENTTTSPKNSQRISARDFLLYSLCSGCTCDNALDDTEESSSVVRGNISARYILPDLLSGDDDDQYYYLSF</sequence>
<accession>A0A7S3JRR0</accession>
<dbReference type="AlphaFoldDB" id="A0A7S3JRR0"/>
<organism evidence="1">
    <name type="scientific">Aureoumbra lagunensis</name>
    <dbReference type="NCBI Taxonomy" id="44058"/>
    <lineage>
        <taxon>Eukaryota</taxon>
        <taxon>Sar</taxon>
        <taxon>Stramenopiles</taxon>
        <taxon>Ochrophyta</taxon>
        <taxon>Pelagophyceae</taxon>
        <taxon>Pelagomonadales</taxon>
        <taxon>Aureoumbra</taxon>
    </lineage>
</organism>
<evidence type="ECO:0000313" key="1">
    <source>
        <dbReference type="EMBL" id="CAE0362837.1"/>
    </source>
</evidence>
<dbReference type="EMBL" id="HBIJ01005081">
    <property type="protein sequence ID" value="CAE0362837.1"/>
    <property type="molecule type" value="Transcribed_RNA"/>
</dbReference>
<reference evidence="1" key="1">
    <citation type="submission" date="2021-01" db="EMBL/GenBank/DDBJ databases">
        <authorList>
            <person name="Corre E."/>
            <person name="Pelletier E."/>
            <person name="Niang G."/>
            <person name="Scheremetjew M."/>
            <person name="Finn R."/>
            <person name="Kale V."/>
            <person name="Holt S."/>
            <person name="Cochrane G."/>
            <person name="Meng A."/>
            <person name="Brown T."/>
            <person name="Cohen L."/>
        </authorList>
    </citation>
    <scope>NUCLEOTIDE SEQUENCE</scope>
    <source>
        <strain evidence="1">CCMP1510</strain>
    </source>
</reference>
<proteinExistence type="predicted"/>
<dbReference type="InterPro" id="IPR036034">
    <property type="entry name" value="PDZ_sf"/>
</dbReference>
<gene>
    <name evidence="1" type="ORF">ALAG00032_LOCUS3578</name>
</gene>
<evidence type="ECO:0008006" key="2">
    <source>
        <dbReference type="Google" id="ProtNLM"/>
    </source>
</evidence>
<dbReference type="SUPFAM" id="SSF50156">
    <property type="entry name" value="PDZ domain-like"/>
    <property type="match status" value="1"/>
</dbReference>
<name>A0A7S3JRR0_9STRA</name>